<comment type="caution">
    <text evidence="1">The sequence shown here is derived from an EMBL/GenBank/DDBJ whole genome shotgun (WGS) entry which is preliminary data.</text>
</comment>
<dbReference type="AlphaFoldDB" id="A0A6G0T8E4"/>
<dbReference type="EMBL" id="VYZN01000051">
    <property type="protein sequence ID" value="KAE9527761.1"/>
    <property type="molecule type" value="Genomic_DNA"/>
</dbReference>
<protein>
    <submittedName>
        <fullName evidence="1">Uncharacterized protein</fullName>
    </submittedName>
</protein>
<evidence type="ECO:0000313" key="1">
    <source>
        <dbReference type="EMBL" id="KAE9527761.1"/>
    </source>
</evidence>
<accession>A0A6G0T8E4</accession>
<sequence length="209" mass="24405">MGSKMFVLIVYFKTNIKDFVVFGCEVQRVNGKTLLRPLKLRHGCDFNDSERSDKCIDFTTTIICFVFYFVSVYTITCQNNAFIQNIRGGSDSKVNILEYYRLLRFSIFLIALIVDKKKIVGHKFFYKRFKFKILLKFETTTIIITCYTDLIGTARVFIENSFGCVYYFFTRRSPTKKHIALCSITTSNIKLGRLLQRRLTETLTARSDN</sequence>
<proteinExistence type="predicted"/>
<reference evidence="1 2" key="1">
    <citation type="submission" date="2019-08" db="EMBL/GenBank/DDBJ databases">
        <title>The genome of the soybean aphid Biotype 1, its phylome, world population structure and adaptation to the North American continent.</title>
        <authorList>
            <person name="Giordano R."/>
            <person name="Donthu R.K."/>
            <person name="Hernandez A.G."/>
            <person name="Wright C.L."/>
            <person name="Zimin A.V."/>
        </authorList>
    </citation>
    <scope>NUCLEOTIDE SEQUENCE [LARGE SCALE GENOMIC DNA]</scope>
    <source>
        <tissue evidence="1">Whole aphids</tissue>
    </source>
</reference>
<evidence type="ECO:0000313" key="2">
    <source>
        <dbReference type="Proteomes" id="UP000475862"/>
    </source>
</evidence>
<gene>
    <name evidence="1" type="ORF">AGLY_012834</name>
</gene>
<dbReference type="Proteomes" id="UP000475862">
    <property type="component" value="Unassembled WGS sequence"/>
</dbReference>
<name>A0A6G0T8E4_APHGL</name>
<keyword evidence="2" id="KW-1185">Reference proteome</keyword>
<organism evidence="1 2">
    <name type="scientific">Aphis glycines</name>
    <name type="common">Soybean aphid</name>
    <dbReference type="NCBI Taxonomy" id="307491"/>
    <lineage>
        <taxon>Eukaryota</taxon>
        <taxon>Metazoa</taxon>
        <taxon>Ecdysozoa</taxon>
        <taxon>Arthropoda</taxon>
        <taxon>Hexapoda</taxon>
        <taxon>Insecta</taxon>
        <taxon>Pterygota</taxon>
        <taxon>Neoptera</taxon>
        <taxon>Paraneoptera</taxon>
        <taxon>Hemiptera</taxon>
        <taxon>Sternorrhyncha</taxon>
        <taxon>Aphidomorpha</taxon>
        <taxon>Aphidoidea</taxon>
        <taxon>Aphididae</taxon>
        <taxon>Aphidini</taxon>
        <taxon>Aphis</taxon>
        <taxon>Aphis</taxon>
    </lineage>
</organism>